<dbReference type="InterPro" id="IPR029033">
    <property type="entry name" value="His_PPase_superfam"/>
</dbReference>
<dbReference type="RefSeq" id="WP_187671050.1">
    <property type="nucleotide sequence ID" value="NZ_CAJFCI010000039.1"/>
</dbReference>
<evidence type="ECO:0000313" key="2">
    <source>
        <dbReference type="Proteomes" id="UP000583387"/>
    </source>
</evidence>
<dbReference type="PANTHER" id="PTHR48100:SF1">
    <property type="entry name" value="HISTIDINE PHOSPHATASE FAMILY PROTEIN-RELATED"/>
    <property type="match status" value="1"/>
</dbReference>
<dbReference type="Pfam" id="PF00300">
    <property type="entry name" value="His_Phos_1"/>
    <property type="match status" value="1"/>
</dbReference>
<dbReference type="EC" id="3.1.3.73" evidence="1"/>
<protein>
    <submittedName>
        <fullName evidence="1">Adenosylcobalamin/alpha-ribazole phosphatase</fullName>
        <ecNumber evidence="1">3.1.3.73</ecNumber>
    </submittedName>
</protein>
<reference evidence="1 2" key="1">
    <citation type="submission" date="2020-08" db="EMBL/GenBank/DDBJ databases">
        <authorList>
            <person name="Criscuolo A."/>
        </authorList>
    </citation>
    <scope>NUCLEOTIDE SEQUENCE [LARGE SCALE GENOMIC DNA]</scope>
    <source>
        <strain evidence="1">CIP111764</strain>
    </source>
</reference>
<dbReference type="PANTHER" id="PTHR48100">
    <property type="entry name" value="BROAD-SPECIFICITY PHOSPHATASE YOR283W-RELATED"/>
    <property type="match status" value="1"/>
</dbReference>
<dbReference type="GO" id="GO:0005737">
    <property type="term" value="C:cytoplasm"/>
    <property type="evidence" value="ECO:0007669"/>
    <property type="project" value="TreeGrafter"/>
</dbReference>
<evidence type="ECO:0000313" key="1">
    <source>
        <dbReference type="EMBL" id="CAD5107711.1"/>
    </source>
</evidence>
<dbReference type="Gene3D" id="3.40.50.1240">
    <property type="entry name" value="Phosphoglycerate mutase-like"/>
    <property type="match status" value="1"/>
</dbReference>
<dbReference type="SUPFAM" id="SSF53254">
    <property type="entry name" value="Phosphoglycerate mutase-like"/>
    <property type="match status" value="1"/>
</dbReference>
<gene>
    <name evidence="1" type="primary">cobC</name>
    <name evidence="1" type="ORF">PSEWESI4_01986</name>
</gene>
<dbReference type="EMBL" id="CAJFCI010000039">
    <property type="protein sequence ID" value="CAD5107711.1"/>
    <property type="molecule type" value="Genomic_DNA"/>
</dbReference>
<dbReference type="InterPro" id="IPR013078">
    <property type="entry name" value="His_Pase_superF_clade-1"/>
</dbReference>
<dbReference type="CDD" id="cd07067">
    <property type="entry name" value="HP_PGM_like"/>
    <property type="match status" value="1"/>
</dbReference>
<sequence>MSARFDLLRHGETELGSVFRGSLDDALTERGWEQMRAAVVGAGPWDAVVSSPLSRCSAFACELSAERGVSLSLEPDLRELHFGAWEGRSSASLMDDQADGLRRFWTDPYAFTPPGGEPMDAFAARVFAAMERLDARFAGGRVLVVTHGGVINLLLARARGLPRELLMSVAVSHGELHPLQLAAPGGRVVPR</sequence>
<dbReference type="SMART" id="SM00855">
    <property type="entry name" value="PGAM"/>
    <property type="match status" value="1"/>
</dbReference>
<comment type="caution">
    <text evidence="1">The sequence shown here is derived from an EMBL/GenBank/DDBJ whole genome shotgun (WGS) entry which is preliminary data.</text>
</comment>
<dbReference type="Proteomes" id="UP000583387">
    <property type="component" value="Unassembled WGS sequence"/>
</dbReference>
<dbReference type="GO" id="GO:0043755">
    <property type="term" value="F:alpha-ribazole phosphatase activity"/>
    <property type="evidence" value="ECO:0007669"/>
    <property type="project" value="UniProtKB-EC"/>
</dbReference>
<accession>A0A7U7I901</accession>
<name>A0A7U7I901_9GAMM</name>
<keyword evidence="1" id="KW-0378">Hydrolase</keyword>
<proteinExistence type="predicted"/>
<dbReference type="InterPro" id="IPR050275">
    <property type="entry name" value="PGM_Phosphatase"/>
</dbReference>
<keyword evidence="2" id="KW-1185">Reference proteome</keyword>
<dbReference type="AlphaFoldDB" id="A0A7U7I901"/>
<organism evidence="1 2">
    <name type="scientific">Zestomonas carbonaria</name>
    <dbReference type="NCBI Taxonomy" id="2762745"/>
    <lineage>
        <taxon>Bacteria</taxon>
        <taxon>Pseudomonadati</taxon>
        <taxon>Pseudomonadota</taxon>
        <taxon>Gammaproteobacteria</taxon>
        <taxon>Pseudomonadales</taxon>
        <taxon>Pseudomonadaceae</taxon>
        <taxon>Zestomonas</taxon>
    </lineage>
</organism>